<dbReference type="AlphaFoldDB" id="A0AAQ3UM60"/>
<dbReference type="Proteomes" id="UP001341281">
    <property type="component" value="Chromosome 09"/>
</dbReference>
<accession>A0AAQ3UM60</accession>
<dbReference type="PANTHER" id="PTHR34480:SF12">
    <property type="entry name" value="OS01G0961600 PROTEIN"/>
    <property type="match status" value="1"/>
</dbReference>
<name>A0AAQ3UM60_PASNO</name>
<evidence type="ECO:0000313" key="2">
    <source>
        <dbReference type="EMBL" id="WVZ91734.1"/>
    </source>
</evidence>
<dbReference type="PANTHER" id="PTHR34480">
    <property type="entry name" value="OS01G0967800 PROTEIN-RELATED"/>
    <property type="match status" value="1"/>
</dbReference>
<gene>
    <name evidence="2" type="ORF">U9M48_037867</name>
</gene>
<reference evidence="2 3" key="1">
    <citation type="submission" date="2024-02" db="EMBL/GenBank/DDBJ databases">
        <title>High-quality chromosome-scale genome assembly of Pensacola bahiagrass (Paspalum notatum Flugge var. saurae).</title>
        <authorList>
            <person name="Vega J.M."/>
            <person name="Podio M."/>
            <person name="Orjuela J."/>
            <person name="Siena L.A."/>
            <person name="Pessino S.C."/>
            <person name="Combes M.C."/>
            <person name="Mariac C."/>
            <person name="Albertini E."/>
            <person name="Pupilli F."/>
            <person name="Ortiz J.P.A."/>
            <person name="Leblanc O."/>
        </authorList>
    </citation>
    <scope>NUCLEOTIDE SEQUENCE [LARGE SCALE GENOMIC DNA]</scope>
    <source>
        <strain evidence="2">R1</strain>
        <tissue evidence="2">Leaf</tissue>
    </source>
</reference>
<protein>
    <submittedName>
        <fullName evidence="2">Uncharacterized protein</fullName>
    </submittedName>
</protein>
<dbReference type="EMBL" id="CP144753">
    <property type="protein sequence ID" value="WVZ91734.1"/>
    <property type="molecule type" value="Genomic_DNA"/>
</dbReference>
<organism evidence="2 3">
    <name type="scientific">Paspalum notatum var. saurae</name>
    <dbReference type="NCBI Taxonomy" id="547442"/>
    <lineage>
        <taxon>Eukaryota</taxon>
        <taxon>Viridiplantae</taxon>
        <taxon>Streptophyta</taxon>
        <taxon>Embryophyta</taxon>
        <taxon>Tracheophyta</taxon>
        <taxon>Spermatophyta</taxon>
        <taxon>Magnoliopsida</taxon>
        <taxon>Liliopsida</taxon>
        <taxon>Poales</taxon>
        <taxon>Poaceae</taxon>
        <taxon>PACMAD clade</taxon>
        <taxon>Panicoideae</taxon>
        <taxon>Andropogonodae</taxon>
        <taxon>Paspaleae</taxon>
        <taxon>Paspalinae</taxon>
        <taxon>Paspalum</taxon>
    </lineage>
</organism>
<feature type="region of interest" description="Disordered" evidence="1">
    <location>
        <begin position="1"/>
        <end position="44"/>
    </location>
</feature>
<evidence type="ECO:0000256" key="1">
    <source>
        <dbReference type="SAM" id="MobiDB-lite"/>
    </source>
</evidence>
<proteinExistence type="predicted"/>
<evidence type="ECO:0000313" key="3">
    <source>
        <dbReference type="Proteomes" id="UP001341281"/>
    </source>
</evidence>
<keyword evidence="3" id="KW-1185">Reference proteome</keyword>
<sequence length="347" mass="40293">MLPGVRSVRPGPGEGEGGSAAAWTGEKRRKTTHPPPVGTSDDDADAMMDVVQLQDPPEEDGSRVFSAEDVITDEELAPYLRQMPTLPTIRFTYHLLSVEELVEMNERFYRLRIQDYRSLKMCKLDGDTSIAVAPTDPNMSCAPFDEWSDDPQTDCIFDWTIPHQHFFQLAELTDYQRIVPTRSLYDDYLDWEGYCTTLSSYETDEDYVKYIDELSKKVKWIGEHMHLDEDDIEFLKLKDRAYNQAMKIAAGLSHLPINLAIRGYKMGFRQALEEIHAANMFPSQRCRIEFEMYVGVMQMQFNTFMSRMPENVRVKTYVDYARKKLEIGRRLQMFHYGRQTHSIISTE</sequence>